<dbReference type="InterPro" id="IPR000668">
    <property type="entry name" value="Peptidase_C1A_C"/>
</dbReference>
<dbReference type="PANTHER" id="PTHR12411">
    <property type="entry name" value="CYSTEINE PROTEASE FAMILY C1-RELATED"/>
    <property type="match status" value="1"/>
</dbReference>
<dbReference type="SUPFAM" id="SSF54001">
    <property type="entry name" value="Cysteine proteinases"/>
    <property type="match status" value="1"/>
</dbReference>
<sequence length="611" mass="69306">MTFKKQIMSLIFLSLLLCVQLPAYAQIETVKINLPQFPITINGLEIENNRLEYPMIVYNDITYFPMTYQFSNGLGLNTHFDVHEGFSIAYAAANSNPFTVSYLDFAPLKRDLYATLPSYPIEVNNVMIQNENEIYPLLTYKEITYFPMTWRFAVEDFGWQYTFDMHKGLEIKVANSASPDPKETVADTTQEAAPILPNSNVILNALDDSVPLPESYSTYRILRDDGKSFFQRNQGNSSTCWAFAANTLFELSLAKQKQVYLDLSEDHLILNTPFKVNYDSGGNMEVAYPYYNNWTGPVVDPEDTFGDGKTNTDLKPDYIMTDYVTIENSVSTIKRAVYEYGAVFTAIGYDDSKKYYSNTTYGFYNNNYYSDPTHAIVIVGWDDHYSKLNFLVPPKSNGAFIVQNSWGDDWGENGFFYVSYEDVHISEKATAIAAISNRKENQKQYYYDETGTNRLEGYSDHYQATGLNVFNSSPAKESDSEYITTIGFYTSFKDSKFKISYADSSVPESGFLDLTEIASGVAKLPGYHTIKLEHPIKLTPDHPFSIAVTYENDDSIFLLPLEGPYPGIDYTVTGNLNESYISPNPDHDGFEDIGIDHPESNVCIRVITEFK</sequence>
<dbReference type="Proteomes" id="UP000614200">
    <property type="component" value="Unassembled WGS sequence"/>
</dbReference>
<feature type="chain" id="PRO_5045715797" description="Peptidase C1A papain C-terminal domain-containing protein" evidence="2">
    <location>
        <begin position="26"/>
        <end position="611"/>
    </location>
</feature>
<dbReference type="Pfam" id="PF00112">
    <property type="entry name" value="Peptidase_C1"/>
    <property type="match status" value="1"/>
</dbReference>
<dbReference type="InterPro" id="IPR013128">
    <property type="entry name" value="Peptidase_C1A"/>
</dbReference>
<dbReference type="SMART" id="SM00645">
    <property type="entry name" value="Pept_C1"/>
    <property type="match status" value="1"/>
</dbReference>
<dbReference type="RefSeq" id="WP_194701040.1">
    <property type="nucleotide sequence ID" value="NZ_JADKNH010000003.1"/>
</dbReference>
<organism evidence="4 5">
    <name type="scientific">Fusibacter ferrireducens</name>
    <dbReference type="NCBI Taxonomy" id="2785058"/>
    <lineage>
        <taxon>Bacteria</taxon>
        <taxon>Bacillati</taxon>
        <taxon>Bacillota</taxon>
        <taxon>Clostridia</taxon>
        <taxon>Eubacteriales</taxon>
        <taxon>Eubacteriales Family XII. Incertae Sedis</taxon>
        <taxon>Fusibacter</taxon>
    </lineage>
</organism>
<dbReference type="CDD" id="cd02619">
    <property type="entry name" value="Peptidase_C1"/>
    <property type="match status" value="1"/>
</dbReference>
<evidence type="ECO:0000313" key="5">
    <source>
        <dbReference type="Proteomes" id="UP000614200"/>
    </source>
</evidence>
<feature type="domain" description="Peptidase C1A papain C-terminal" evidence="3">
    <location>
        <begin position="212"/>
        <end position="433"/>
    </location>
</feature>
<feature type="signal peptide" evidence="2">
    <location>
        <begin position="1"/>
        <end position="25"/>
    </location>
</feature>
<comment type="similarity">
    <text evidence="1">Belongs to the peptidase C1 family.</text>
</comment>
<evidence type="ECO:0000256" key="1">
    <source>
        <dbReference type="ARBA" id="ARBA00008455"/>
    </source>
</evidence>
<comment type="caution">
    <text evidence="4">The sequence shown here is derived from an EMBL/GenBank/DDBJ whole genome shotgun (WGS) entry which is preliminary data.</text>
</comment>
<reference evidence="4 5" key="1">
    <citation type="submission" date="2020-11" db="EMBL/GenBank/DDBJ databases">
        <title>Fusibacter basophilias sp. nov.</title>
        <authorList>
            <person name="Qiu D."/>
        </authorList>
    </citation>
    <scope>NUCLEOTIDE SEQUENCE [LARGE SCALE GENOMIC DNA]</scope>
    <source>
        <strain evidence="4 5">Q10-2</strain>
    </source>
</reference>
<protein>
    <recommendedName>
        <fullName evidence="3">Peptidase C1A papain C-terminal domain-containing protein</fullName>
    </recommendedName>
</protein>
<keyword evidence="5" id="KW-1185">Reference proteome</keyword>
<evidence type="ECO:0000313" key="4">
    <source>
        <dbReference type="EMBL" id="MBF4692804.1"/>
    </source>
</evidence>
<keyword evidence="2" id="KW-0732">Signal</keyword>
<dbReference type="EMBL" id="JADKNH010000003">
    <property type="protein sequence ID" value="MBF4692804.1"/>
    <property type="molecule type" value="Genomic_DNA"/>
</dbReference>
<dbReference type="InterPro" id="IPR040528">
    <property type="entry name" value="Lectin-like"/>
</dbReference>
<evidence type="ECO:0000256" key="2">
    <source>
        <dbReference type="SAM" id="SignalP"/>
    </source>
</evidence>
<accession>A0ABR9ZQT1</accession>
<dbReference type="Gene3D" id="3.90.70.10">
    <property type="entry name" value="Cysteine proteinases"/>
    <property type="match status" value="1"/>
</dbReference>
<dbReference type="Pfam" id="PF18560">
    <property type="entry name" value="Lectin_like"/>
    <property type="match status" value="1"/>
</dbReference>
<name>A0ABR9ZQT1_9FIRM</name>
<evidence type="ECO:0000259" key="3">
    <source>
        <dbReference type="SMART" id="SM00645"/>
    </source>
</evidence>
<dbReference type="InterPro" id="IPR038765">
    <property type="entry name" value="Papain-like_cys_pep_sf"/>
</dbReference>
<gene>
    <name evidence="4" type="ORF">ISU02_06720</name>
</gene>
<proteinExistence type="inferred from homology"/>